<organism evidence="1 2">
    <name type="scientific">Brachionus plicatilis</name>
    <name type="common">Marine rotifer</name>
    <name type="synonym">Brachionus muelleri</name>
    <dbReference type="NCBI Taxonomy" id="10195"/>
    <lineage>
        <taxon>Eukaryota</taxon>
        <taxon>Metazoa</taxon>
        <taxon>Spiralia</taxon>
        <taxon>Gnathifera</taxon>
        <taxon>Rotifera</taxon>
        <taxon>Eurotatoria</taxon>
        <taxon>Monogononta</taxon>
        <taxon>Pseudotrocha</taxon>
        <taxon>Ploima</taxon>
        <taxon>Brachionidae</taxon>
        <taxon>Brachionus</taxon>
    </lineage>
</organism>
<name>A0A3M7PQP7_BRAPC</name>
<evidence type="ECO:0000313" key="2">
    <source>
        <dbReference type="Proteomes" id="UP000276133"/>
    </source>
</evidence>
<accession>A0A3M7PQP7</accession>
<dbReference type="Proteomes" id="UP000276133">
    <property type="component" value="Unassembled WGS sequence"/>
</dbReference>
<keyword evidence="2" id="KW-1185">Reference proteome</keyword>
<sequence>MRLGKHLLAVKKFVFWETIIIIASSHNLLSTIEIDILDSFPSFSDHKTNDPSSEQLINLSSSKTCIPITFLPYCEQSNVSVLLFCVISHSFIVPYCEPLKNCLSLNLTKQ</sequence>
<comment type="caution">
    <text evidence="1">The sequence shown here is derived from an EMBL/GenBank/DDBJ whole genome shotgun (WGS) entry which is preliminary data.</text>
</comment>
<evidence type="ECO:0000313" key="1">
    <source>
        <dbReference type="EMBL" id="RNA01452.1"/>
    </source>
</evidence>
<proteinExistence type="predicted"/>
<reference evidence="1 2" key="1">
    <citation type="journal article" date="2018" name="Sci. Rep.">
        <title>Genomic signatures of local adaptation to the degree of environmental predictability in rotifers.</title>
        <authorList>
            <person name="Franch-Gras L."/>
            <person name="Hahn C."/>
            <person name="Garcia-Roger E.M."/>
            <person name="Carmona M.J."/>
            <person name="Serra M."/>
            <person name="Gomez A."/>
        </authorList>
    </citation>
    <scope>NUCLEOTIDE SEQUENCE [LARGE SCALE GENOMIC DNA]</scope>
    <source>
        <strain evidence="1">HYR1</strain>
    </source>
</reference>
<dbReference type="EMBL" id="REGN01009318">
    <property type="protein sequence ID" value="RNA01452.1"/>
    <property type="molecule type" value="Genomic_DNA"/>
</dbReference>
<gene>
    <name evidence="1" type="ORF">BpHYR1_009654</name>
</gene>
<protein>
    <submittedName>
        <fullName evidence="1">Uncharacterized protein</fullName>
    </submittedName>
</protein>
<dbReference type="AlphaFoldDB" id="A0A3M7PQP7"/>